<dbReference type="SMART" id="SM00516">
    <property type="entry name" value="SEC14"/>
    <property type="match status" value="1"/>
</dbReference>
<dbReference type="Gene3D" id="2.60.120.680">
    <property type="entry name" value="GOLD domain"/>
    <property type="match status" value="1"/>
</dbReference>
<dbReference type="PANTHER" id="PTHR23324:SF83">
    <property type="entry name" value="SEC14-LIKE PROTEIN 2"/>
    <property type="match status" value="1"/>
</dbReference>
<dbReference type="GO" id="GO:0005737">
    <property type="term" value="C:cytoplasm"/>
    <property type="evidence" value="ECO:0007669"/>
    <property type="project" value="TreeGrafter"/>
</dbReference>
<dbReference type="EMBL" id="GEFM01003239">
    <property type="protein sequence ID" value="JAP72557.1"/>
    <property type="molecule type" value="mRNA"/>
</dbReference>
<accession>A0A131Y0Z5</accession>
<organism evidence="3">
    <name type="scientific">Ixodes ricinus</name>
    <name type="common">Common tick</name>
    <name type="synonym">Acarus ricinus</name>
    <dbReference type="NCBI Taxonomy" id="34613"/>
    <lineage>
        <taxon>Eukaryota</taxon>
        <taxon>Metazoa</taxon>
        <taxon>Ecdysozoa</taxon>
        <taxon>Arthropoda</taxon>
        <taxon>Chelicerata</taxon>
        <taxon>Arachnida</taxon>
        <taxon>Acari</taxon>
        <taxon>Parasitiformes</taxon>
        <taxon>Ixodida</taxon>
        <taxon>Ixodoidea</taxon>
        <taxon>Ixodidae</taxon>
        <taxon>Ixodinae</taxon>
        <taxon>Ixodes</taxon>
    </lineage>
</organism>
<evidence type="ECO:0000259" key="2">
    <source>
        <dbReference type="PROSITE" id="PS50866"/>
    </source>
</evidence>
<dbReference type="InterPro" id="IPR051064">
    <property type="entry name" value="SEC14/CRAL-TRIO_domain"/>
</dbReference>
<dbReference type="Gene3D" id="3.40.525.10">
    <property type="entry name" value="CRAL-TRIO lipid binding domain"/>
    <property type="match status" value="1"/>
</dbReference>
<dbReference type="PANTHER" id="PTHR23324">
    <property type="entry name" value="SEC14 RELATED PROTEIN"/>
    <property type="match status" value="1"/>
</dbReference>
<dbReference type="PROSITE" id="PS50866">
    <property type="entry name" value="GOLD"/>
    <property type="match status" value="1"/>
</dbReference>
<dbReference type="InterPro" id="IPR009038">
    <property type="entry name" value="GOLD_dom"/>
</dbReference>
<protein>
    <submittedName>
        <fullName evidence="3">Putative phosphatidylinositol transfer protein sec14</fullName>
    </submittedName>
</protein>
<sequence length="288" mass="32595">MLQCVPPQQIADEVVYTLERIQEEKRKQVEKMGTIEDSMTIVFDFDNFSLRQVYSLQVINCVRSMMTIYESHYPETLHRALIINAPGFFPIFWKLIRPFLTQRTVNKVLIHARDDWQPVILEYIDPSQLPVHWGGQLRGADGDPKCSDIVRPGGEVPCDFYAVHSPGLWTEPGAKQCSLTRGAVLEVPVSVERAGAVLDWCFQSKSNDLSFGLSFRSGGQSSSEVLPLRKVNCNLFPESGQLECQEPGTYVLKFDNSSSWFANKEFCYTVSVKDQKERLNSGSAEIQC</sequence>
<dbReference type="PROSITE" id="PS50191">
    <property type="entry name" value="CRAL_TRIO"/>
    <property type="match status" value="1"/>
</dbReference>
<evidence type="ECO:0000313" key="3">
    <source>
        <dbReference type="EMBL" id="JAP72557.1"/>
    </source>
</evidence>
<proteinExistence type="evidence at transcript level"/>
<dbReference type="InterPro" id="IPR001251">
    <property type="entry name" value="CRAL-TRIO_dom"/>
</dbReference>
<dbReference type="InterPro" id="IPR036598">
    <property type="entry name" value="GOLD_dom_sf"/>
</dbReference>
<dbReference type="CDD" id="cd00170">
    <property type="entry name" value="SEC14"/>
    <property type="match status" value="1"/>
</dbReference>
<reference evidence="3" key="1">
    <citation type="submission" date="2016-02" db="EMBL/GenBank/DDBJ databases">
        <title>RNAseq analyses of the midgut from blood- or serum-fed Ixodes ricinus ticks.</title>
        <authorList>
            <person name="Perner J."/>
            <person name="Provaznik J."/>
            <person name="Schrenkova J."/>
            <person name="Urbanova V."/>
            <person name="Ribeiro J.M."/>
            <person name="Kopacek P."/>
        </authorList>
    </citation>
    <scope>NUCLEOTIDE SEQUENCE</scope>
    <source>
        <tissue evidence="3">Gut</tissue>
    </source>
</reference>
<dbReference type="Pfam" id="PF00650">
    <property type="entry name" value="CRAL_TRIO"/>
    <property type="match status" value="1"/>
</dbReference>
<dbReference type="InterPro" id="IPR036865">
    <property type="entry name" value="CRAL-TRIO_dom_sf"/>
</dbReference>
<evidence type="ECO:0000259" key="1">
    <source>
        <dbReference type="PROSITE" id="PS50191"/>
    </source>
</evidence>
<feature type="domain" description="CRAL-TRIO" evidence="1">
    <location>
        <begin position="1"/>
        <end position="141"/>
    </location>
</feature>
<name>A0A131Y0Z5_IXORI</name>
<feature type="domain" description="GOLD" evidence="2">
    <location>
        <begin position="156"/>
        <end position="272"/>
    </location>
</feature>
<dbReference type="AlphaFoldDB" id="A0A131Y0Z5"/>
<dbReference type="SUPFAM" id="SSF101576">
    <property type="entry name" value="Supernatant protein factor (SPF), C-terminal domain"/>
    <property type="match status" value="1"/>
</dbReference>
<dbReference type="SUPFAM" id="SSF52087">
    <property type="entry name" value="CRAL/TRIO domain"/>
    <property type="match status" value="1"/>
</dbReference>